<feature type="region of interest" description="Disordered" evidence="1">
    <location>
        <begin position="520"/>
        <end position="542"/>
    </location>
</feature>
<dbReference type="EMBL" id="MCFA01000030">
    <property type="protein sequence ID" value="ORY14767.1"/>
    <property type="molecule type" value="Genomic_DNA"/>
</dbReference>
<feature type="chain" id="PRO_5012033626" evidence="2">
    <location>
        <begin position="24"/>
        <end position="658"/>
    </location>
</feature>
<proteinExistence type="predicted"/>
<evidence type="ECO:0000256" key="2">
    <source>
        <dbReference type="SAM" id="SignalP"/>
    </source>
</evidence>
<keyword evidence="5" id="KW-1185">Reference proteome</keyword>
<dbReference type="PROSITE" id="PS50011">
    <property type="entry name" value="PROTEIN_KINASE_DOM"/>
    <property type="match status" value="1"/>
</dbReference>
<dbReference type="PANTHER" id="PTHR37542">
    <property type="entry name" value="HELO DOMAIN-CONTAINING PROTEIN-RELATED"/>
    <property type="match status" value="1"/>
</dbReference>
<evidence type="ECO:0000256" key="1">
    <source>
        <dbReference type="SAM" id="MobiDB-lite"/>
    </source>
</evidence>
<dbReference type="Gene3D" id="1.10.510.10">
    <property type="entry name" value="Transferase(Phosphotransferase) domain 1"/>
    <property type="match status" value="1"/>
</dbReference>
<dbReference type="OrthoDB" id="1911848at2759"/>
<dbReference type="InterPro" id="IPR000719">
    <property type="entry name" value="Prot_kinase_dom"/>
</dbReference>
<name>A0A1Y1ZXH1_9PLEO</name>
<dbReference type="Proteomes" id="UP000193144">
    <property type="component" value="Unassembled WGS sequence"/>
</dbReference>
<dbReference type="SUPFAM" id="SSF56112">
    <property type="entry name" value="Protein kinase-like (PK-like)"/>
    <property type="match status" value="1"/>
</dbReference>
<feature type="signal peptide" evidence="2">
    <location>
        <begin position="1"/>
        <end position="23"/>
    </location>
</feature>
<dbReference type="AlphaFoldDB" id="A0A1Y1ZXH1"/>
<keyword evidence="4" id="KW-0034">Amyloid</keyword>
<organism evidence="4 5">
    <name type="scientific">Clohesyomyces aquaticus</name>
    <dbReference type="NCBI Taxonomy" id="1231657"/>
    <lineage>
        <taxon>Eukaryota</taxon>
        <taxon>Fungi</taxon>
        <taxon>Dikarya</taxon>
        <taxon>Ascomycota</taxon>
        <taxon>Pezizomycotina</taxon>
        <taxon>Dothideomycetes</taxon>
        <taxon>Pleosporomycetidae</taxon>
        <taxon>Pleosporales</taxon>
        <taxon>Lindgomycetaceae</taxon>
        <taxon>Clohesyomyces</taxon>
    </lineage>
</organism>
<reference evidence="4 5" key="1">
    <citation type="submission" date="2016-07" db="EMBL/GenBank/DDBJ databases">
        <title>Pervasive Adenine N6-methylation of Active Genes in Fungi.</title>
        <authorList>
            <consortium name="DOE Joint Genome Institute"/>
            <person name="Mondo S.J."/>
            <person name="Dannebaum R.O."/>
            <person name="Kuo R.C."/>
            <person name="Labutti K."/>
            <person name="Haridas S."/>
            <person name="Kuo A."/>
            <person name="Salamov A."/>
            <person name="Ahrendt S.R."/>
            <person name="Lipzen A."/>
            <person name="Sullivan W."/>
            <person name="Andreopoulos W.B."/>
            <person name="Clum A."/>
            <person name="Lindquist E."/>
            <person name="Daum C."/>
            <person name="Ramamoorthy G.K."/>
            <person name="Gryganskyi A."/>
            <person name="Culley D."/>
            <person name="Magnuson J.K."/>
            <person name="James T.Y."/>
            <person name="O'Malley M.A."/>
            <person name="Stajich J.E."/>
            <person name="Spatafora J.W."/>
            <person name="Visel A."/>
            <person name="Grigoriev I.V."/>
        </authorList>
    </citation>
    <scope>NUCLEOTIDE SEQUENCE [LARGE SCALE GENOMIC DNA]</scope>
    <source>
        <strain evidence="4 5">CBS 115471</strain>
    </source>
</reference>
<dbReference type="GO" id="GO:0005524">
    <property type="term" value="F:ATP binding"/>
    <property type="evidence" value="ECO:0007669"/>
    <property type="project" value="InterPro"/>
</dbReference>
<dbReference type="STRING" id="1231657.A0A1Y1ZXH1"/>
<evidence type="ECO:0000313" key="4">
    <source>
        <dbReference type="EMBL" id="ORY14767.1"/>
    </source>
</evidence>
<dbReference type="Pfam" id="PF24476">
    <property type="entry name" value="DUF7580"/>
    <property type="match status" value="1"/>
</dbReference>
<dbReference type="InterPro" id="IPR011009">
    <property type="entry name" value="Kinase-like_dom_sf"/>
</dbReference>
<dbReference type="Pfam" id="PF14479">
    <property type="entry name" value="HeLo"/>
    <property type="match status" value="1"/>
</dbReference>
<dbReference type="Gene3D" id="1.20.120.1020">
    <property type="entry name" value="Prion-inhibition and propagation, HeLo domain"/>
    <property type="match status" value="1"/>
</dbReference>
<evidence type="ECO:0000259" key="3">
    <source>
        <dbReference type="PROSITE" id="PS50011"/>
    </source>
</evidence>
<gene>
    <name evidence="4" type="ORF">BCR34DRAFT_598895</name>
</gene>
<dbReference type="InterPro" id="IPR038305">
    <property type="entry name" value="HeLo_sf"/>
</dbReference>
<keyword evidence="4" id="KW-0640">Prion</keyword>
<dbReference type="InterPro" id="IPR029498">
    <property type="entry name" value="HeLo_dom"/>
</dbReference>
<protein>
    <submittedName>
        <fullName evidence="4">Prion-inhibition and propagation-domain-containing protein</fullName>
    </submittedName>
</protein>
<keyword evidence="2" id="KW-0732">Signal</keyword>
<sequence length="658" mass="74744">MEVGTALSVVSLTFQVFSGCVQGYQLLADAKHMPSDYQYLRVRLKTEQYRLLDWAHVVQLDEQDENLLISNSSKGLLLDVLDQKRRLLYQFGRLDGKYKRMSKPLLVDSEEANNGVTLEPPEYSEMSPTVQRVNSDFDKRFPQSEVLLKKSLEFVKRSGENTARRLKWASFDSAKMEGLILKVSTLNDYMRELLNSTQLQNLAIKQQRTEFQIMQLNNNIQDLVQIFASAAITMKSQTKRSRFPSANPVKAYMQIRGLDDIDEENGGMEPALQNLATLAQTKALNSAIEDPNLYTDELKKSLALPHTRDQIRAVELSRSDITILSDEPDDSGGESQRVEAIYQPPHSRKTSVWVEWKTYEPPTFQSTSPDKKIHERVAALAALLKENNRLDQFRAPHCLGYFRDIDASTQEDHCRFGLVFEKPASAHATTKPISLHSLLTASALNQLPVPSLTHRITLMRLLAETIERLHAVNWLHKGLRSSNILFFSDSGPADILYEHPYISGFDYSRPAMNDDMTEKPPENAASDIYRHPRVQGSGDRSSPYKKSYDLYSLGVIFLEIAYWKPIDVILEIKDLSNARPSTTIKVRQSLLGDEKGNLKWVRSFLGDRVEGVVRACLEGPTAFGFKTDNLDERKEEVGAQLQSMFYEKVVKELGDMRV</sequence>
<evidence type="ECO:0000313" key="5">
    <source>
        <dbReference type="Proteomes" id="UP000193144"/>
    </source>
</evidence>
<feature type="domain" description="Protein kinase" evidence="3">
    <location>
        <begin position="323"/>
        <end position="646"/>
    </location>
</feature>
<dbReference type="PANTHER" id="PTHR37542:SF1">
    <property type="entry name" value="PRION-INHIBITION AND PROPAGATION HELO DOMAIN-CONTAINING PROTEIN"/>
    <property type="match status" value="1"/>
</dbReference>
<dbReference type="InterPro" id="IPR056002">
    <property type="entry name" value="DUF7580"/>
</dbReference>
<accession>A0A1Y1ZXH1</accession>
<comment type="caution">
    <text evidence="4">The sequence shown here is derived from an EMBL/GenBank/DDBJ whole genome shotgun (WGS) entry which is preliminary data.</text>
</comment>
<dbReference type="GO" id="GO:0004672">
    <property type="term" value="F:protein kinase activity"/>
    <property type="evidence" value="ECO:0007669"/>
    <property type="project" value="InterPro"/>
</dbReference>